<protein>
    <submittedName>
        <fullName evidence="1">10720_t:CDS:1</fullName>
    </submittedName>
</protein>
<dbReference type="EMBL" id="CAJVPS010000045">
    <property type="protein sequence ID" value="CAG8445084.1"/>
    <property type="molecule type" value="Genomic_DNA"/>
</dbReference>
<dbReference type="AlphaFoldDB" id="A0A9N8VB91"/>
<organism evidence="1 2">
    <name type="scientific">Ambispora leptoticha</name>
    <dbReference type="NCBI Taxonomy" id="144679"/>
    <lineage>
        <taxon>Eukaryota</taxon>
        <taxon>Fungi</taxon>
        <taxon>Fungi incertae sedis</taxon>
        <taxon>Mucoromycota</taxon>
        <taxon>Glomeromycotina</taxon>
        <taxon>Glomeromycetes</taxon>
        <taxon>Archaeosporales</taxon>
        <taxon>Ambisporaceae</taxon>
        <taxon>Ambispora</taxon>
    </lineage>
</organism>
<comment type="caution">
    <text evidence="1">The sequence shown here is derived from an EMBL/GenBank/DDBJ whole genome shotgun (WGS) entry which is preliminary data.</text>
</comment>
<gene>
    <name evidence="1" type="ORF">ALEPTO_LOCUS616</name>
</gene>
<sequence length="76" mass="8312">MVLLNDEGEPLSSTKRVRRVQRQPFIINACDTLSCVKLLPLFAHYLSSNPSTKSQNEGIMSCNGILGVSGVTIKFS</sequence>
<proteinExistence type="predicted"/>
<evidence type="ECO:0000313" key="2">
    <source>
        <dbReference type="Proteomes" id="UP000789508"/>
    </source>
</evidence>
<reference evidence="1" key="1">
    <citation type="submission" date="2021-06" db="EMBL/GenBank/DDBJ databases">
        <authorList>
            <person name="Kallberg Y."/>
            <person name="Tangrot J."/>
            <person name="Rosling A."/>
        </authorList>
    </citation>
    <scope>NUCLEOTIDE SEQUENCE</scope>
    <source>
        <strain evidence="1">FL130A</strain>
    </source>
</reference>
<evidence type="ECO:0000313" key="1">
    <source>
        <dbReference type="EMBL" id="CAG8445084.1"/>
    </source>
</evidence>
<keyword evidence="2" id="KW-1185">Reference proteome</keyword>
<dbReference type="Proteomes" id="UP000789508">
    <property type="component" value="Unassembled WGS sequence"/>
</dbReference>
<name>A0A9N8VB91_9GLOM</name>
<accession>A0A9N8VB91</accession>